<feature type="domain" description="Small acidic protein-like" evidence="1">
    <location>
        <begin position="2"/>
        <end position="78"/>
    </location>
</feature>
<gene>
    <name evidence="2" type="ORF">PXEA_LOCUS6555</name>
</gene>
<keyword evidence="3" id="KW-1185">Reference proteome</keyword>
<dbReference type="InterPro" id="IPR028124">
    <property type="entry name" value="SMAP_dom"/>
</dbReference>
<accession>A0A3S5FCK3</accession>
<organism evidence="2 3">
    <name type="scientific">Protopolystoma xenopodis</name>
    <dbReference type="NCBI Taxonomy" id="117903"/>
    <lineage>
        <taxon>Eukaryota</taxon>
        <taxon>Metazoa</taxon>
        <taxon>Spiralia</taxon>
        <taxon>Lophotrochozoa</taxon>
        <taxon>Platyhelminthes</taxon>
        <taxon>Monogenea</taxon>
        <taxon>Polyopisthocotylea</taxon>
        <taxon>Polystomatidea</taxon>
        <taxon>Polystomatidae</taxon>
        <taxon>Protopolystoma</taxon>
    </lineage>
</organism>
<reference evidence="2" key="1">
    <citation type="submission" date="2018-11" db="EMBL/GenBank/DDBJ databases">
        <authorList>
            <consortium name="Pathogen Informatics"/>
        </authorList>
    </citation>
    <scope>NUCLEOTIDE SEQUENCE</scope>
</reference>
<dbReference type="Proteomes" id="UP000784294">
    <property type="component" value="Unassembled WGS sequence"/>
</dbReference>
<evidence type="ECO:0000313" key="2">
    <source>
        <dbReference type="EMBL" id="VEL13115.1"/>
    </source>
</evidence>
<comment type="caution">
    <text evidence="2">The sequence shown here is derived from an EMBL/GenBank/DDBJ whole genome shotgun (WGS) entry which is preliminary data.</text>
</comment>
<proteinExistence type="predicted"/>
<protein>
    <recommendedName>
        <fullName evidence="1">Small acidic protein-like domain-containing protein</fullName>
    </recommendedName>
</protein>
<dbReference type="AlphaFoldDB" id="A0A3S5FCK3"/>
<sequence length="110" mass="11808">MWSSTSLIAGKGNQQAAAKFCKLMGLGESALPEVREDERLLAAASTGEAAQSALFRRLEQEYEASRTHTHTQRGVGLGYSSHGHIDYSAYAAMRAATDVVAPDETPDAHE</sequence>
<dbReference type="EMBL" id="CAAALY010016810">
    <property type="protein sequence ID" value="VEL13115.1"/>
    <property type="molecule type" value="Genomic_DNA"/>
</dbReference>
<evidence type="ECO:0000313" key="3">
    <source>
        <dbReference type="Proteomes" id="UP000784294"/>
    </source>
</evidence>
<dbReference type="OrthoDB" id="1928974at2759"/>
<name>A0A3S5FCK3_9PLAT</name>
<evidence type="ECO:0000259" key="1">
    <source>
        <dbReference type="Pfam" id="PF15477"/>
    </source>
</evidence>
<dbReference type="Pfam" id="PF15477">
    <property type="entry name" value="SMAP"/>
    <property type="match status" value="1"/>
</dbReference>